<dbReference type="Gene3D" id="3.50.50.60">
    <property type="entry name" value="FAD/NAD(P)-binding domain"/>
    <property type="match status" value="1"/>
</dbReference>
<feature type="domain" description="FAD dependent oxidoreductase" evidence="2">
    <location>
        <begin position="34"/>
        <end position="401"/>
    </location>
</feature>
<dbReference type="Gene3D" id="3.30.9.10">
    <property type="entry name" value="D-Amino Acid Oxidase, subunit A, domain 2"/>
    <property type="match status" value="1"/>
</dbReference>
<dbReference type="PANTHER" id="PTHR42720">
    <property type="entry name" value="GLYCEROL-3-PHOSPHATE DEHYDROGENASE"/>
    <property type="match status" value="1"/>
</dbReference>
<dbReference type="InterPro" id="IPR007419">
    <property type="entry name" value="BFD-like_2Fe2S-bd_dom"/>
</dbReference>
<feature type="domain" description="BFD-like [2Fe-2S]-binding" evidence="3">
    <location>
        <begin position="450"/>
        <end position="503"/>
    </location>
</feature>
<dbReference type="RefSeq" id="WP_114662080.1">
    <property type="nucleotide sequence ID" value="NZ_CP031194.1"/>
</dbReference>
<dbReference type="Pfam" id="PF04324">
    <property type="entry name" value="Fer2_BFD"/>
    <property type="match status" value="1"/>
</dbReference>
<dbReference type="KEGG" id="spad:DVK44_25005"/>
<reference evidence="5" key="1">
    <citation type="submission" date="2018-07" db="EMBL/GenBank/DDBJ databases">
        <authorList>
            <person name="Zhao J."/>
        </authorList>
    </citation>
    <scope>NUCLEOTIDE SEQUENCE [LARGE SCALE GENOMIC DNA]</scope>
    <source>
        <strain evidence="5">GSSD-12</strain>
    </source>
</reference>
<gene>
    <name evidence="4" type="ORF">DVK44_25005</name>
</gene>
<dbReference type="AlphaFoldDB" id="A0A345HUL2"/>
<dbReference type="InterPro" id="IPR006076">
    <property type="entry name" value="FAD-dep_OxRdtase"/>
</dbReference>
<proteinExistence type="predicted"/>
<organism evidence="4 5">
    <name type="scientific">Streptomyces paludis</name>
    <dbReference type="NCBI Taxonomy" id="2282738"/>
    <lineage>
        <taxon>Bacteria</taxon>
        <taxon>Bacillati</taxon>
        <taxon>Actinomycetota</taxon>
        <taxon>Actinomycetes</taxon>
        <taxon>Kitasatosporales</taxon>
        <taxon>Streptomycetaceae</taxon>
        <taxon>Streptomyces</taxon>
    </lineage>
</organism>
<dbReference type="SUPFAM" id="SSF51905">
    <property type="entry name" value="FAD/NAD(P)-binding domain"/>
    <property type="match status" value="1"/>
</dbReference>
<name>A0A345HUL2_9ACTN</name>
<dbReference type="Proteomes" id="UP000253868">
    <property type="component" value="Chromosome"/>
</dbReference>
<feature type="region of interest" description="Disordered" evidence="1">
    <location>
        <begin position="210"/>
        <end position="239"/>
    </location>
</feature>
<evidence type="ECO:0000313" key="4">
    <source>
        <dbReference type="EMBL" id="AXG80386.1"/>
    </source>
</evidence>
<evidence type="ECO:0000256" key="1">
    <source>
        <dbReference type="SAM" id="MobiDB-lite"/>
    </source>
</evidence>
<dbReference type="EMBL" id="CP031194">
    <property type="protein sequence ID" value="AXG80386.1"/>
    <property type="molecule type" value="Genomic_DNA"/>
</dbReference>
<dbReference type="CDD" id="cd19946">
    <property type="entry name" value="GlpA-like_Fer2_BFD-like"/>
    <property type="match status" value="1"/>
</dbReference>
<evidence type="ECO:0000259" key="2">
    <source>
        <dbReference type="Pfam" id="PF01266"/>
    </source>
</evidence>
<evidence type="ECO:0000259" key="3">
    <source>
        <dbReference type="Pfam" id="PF04324"/>
    </source>
</evidence>
<dbReference type="OrthoDB" id="9801699at2"/>
<dbReference type="InterPro" id="IPR036188">
    <property type="entry name" value="FAD/NAD-bd_sf"/>
</dbReference>
<dbReference type="SUPFAM" id="SSF54373">
    <property type="entry name" value="FAD-linked reductases, C-terminal domain"/>
    <property type="match status" value="1"/>
</dbReference>
<dbReference type="InterPro" id="IPR052745">
    <property type="entry name" value="G3P_Oxidase/Oxidoreductase"/>
</dbReference>
<keyword evidence="5" id="KW-1185">Reference proteome</keyword>
<protein>
    <submittedName>
        <fullName evidence="4">FAD/NAD(P)-binding oxidoreductase</fullName>
    </submittedName>
</protein>
<dbReference type="Gene3D" id="1.10.10.1100">
    <property type="entry name" value="BFD-like [2Fe-2S]-binding domain"/>
    <property type="match status" value="1"/>
</dbReference>
<dbReference type="PANTHER" id="PTHR42720:SF1">
    <property type="entry name" value="GLYCEROL 3-PHOSPHATE OXIDASE"/>
    <property type="match status" value="1"/>
</dbReference>
<sequence>MTEHSPPAGPGARGEVNEQANEQVNESVYDKVYDVAVIGAGVVGSAIARDLSGHDLSVVLLDARDDVGDGTSKANTAILHTGFDAKPGTLESRLVRRGYELLSAYADDTGIPVERTGALLVAWTPEEQDALPGLREKAVANGYEHCEPVTAEEVYRQVPALGPGALGGLTVPDESIICTWTTTLALATDATARGTTVLLGHRVDAVEGAEAGTEGTAAGESTAGTEAAPGGDTTTLRTSRGSVTARWVVNAAGLGADALDGLFGHRRFTVTPRRGELLVFDKLARPLADRIVLPVPSSLGKGVLISPTIYGNVMLGPTAEDLTDRTDTGTSESGFEFLRTKGTRLMPTLLEEEVTASYAGLRAAIDHGDYLIEPSPEQRYLLVGGIRSTGLTASLAIAEHVRGVLAEAGLKLEPRLDLPEPPRMPNLGEAYLRPYQDAALIAEDSAYGRIVCFCERVTEGEIRDAYRSPLPPAGLDGLRRRTRAMNGRCQGFYCGATVDALMATKGGTCQEAAK</sequence>
<dbReference type="InterPro" id="IPR041854">
    <property type="entry name" value="BFD-like_2Fe2S-bd_dom_sf"/>
</dbReference>
<feature type="compositionally biased region" description="Low complexity" evidence="1">
    <location>
        <begin position="210"/>
        <end position="231"/>
    </location>
</feature>
<accession>A0A345HUL2</accession>
<dbReference type="Pfam" id="PF01266">
    <property type="entry name" value="DAO"/>
    <property type="match status" value="1"/>
</dbReference>
<evidence type="ECO:0000313" key="5">
    <source>
        <dbReference type="Proteomes" id="UP000253868"/>
    </source>
</evidence>